<gene>
    <name evidence="1" type="ORF">A3B51_01890</name>
</gene>
<evidence type="ECO:0000313" key="2">
    <source>
        <dbReference type="Proteomes" id="UP000176780"/>
    </source>
</evidence>
<accession>A0A1F5HIE4</accession>
<dbReference type="Proteomes" id="UP000176780">
    <property type="component" value="Unassembled WGS sequence"/>
</dbReference>
<dbReference type="AlphaFoldDB" id="A0A1F5HIE4"/>
<organism evidence="1 2">
    <name type="scientific">Candidatus Curtissbacteria bacterium RIFCSPLOWO2_01_FULL_41_18</name>
    <dbReference type="NCBI Taxonomy" id="1797727"/>
    <lineage>
        <taxon>Bacteria</taxon>
        <taxon>Candidatus Curtissiibacteriota</taxon>
    </lineage>
</organism>
<proteinExistence type="predicted"/>
<sequence>MLHISDFRVKKQKENSFNLVGKIKVKILVICAFIVASLFFAQLVFANNLAVDGQKLSEIEDQIAKFEEDNTTLRAEIAKESSLSTLSQRAEEMGFEKPSKLTTF</sequence>
<name>A0A1F5HIE4_9BACT</name>
<evidence type="ECO:0000313" key="1">
    <source>
        <dbReference type="EMBL" id="OGE03903.1"/>
    </source>
</evidence>
<dbReference type="STRING" id="1797727.A3B51_01890"/>
<comment type="caution">
    <text evidence="1">The sequence shown here is derived from an EMBL/GenBank/DDBJ whole genome shotgun (WGS) entry which is preliminary data.</text>
</comment>
<dbReference type="EMBL" id="MFBQ01000041">
    <property type="protein sequence ID" value="OGE03903.1"/>
    <property type="molecule type" value="Genomic_DNA"/>
</dbReference>
<protein>
    <submittedName>
        <fullName evidence="1">Uncharacterized protein</fullName>
    </submittedName>
</protein>
<reference evidence="1 2" key="1">
    <citation type="journal article" date="2016" name="Nat. Commun.">
        <title>Thousands of microbial genomes shed light on interconnected biogeochemical processes in an aquifer system.</title>
        <authorList>
            <person name="Anantharaman K."/>
            <person name="Brown C.T."/>
            <person name="Hug L.A."/>
            <person name="Sharon I."/>
            <person name="Castelle C.J."/>
            <person name="Probst A.J."/>
            <person name="Thomas B.C."/>
            <person name="Singh A."/>
            <person name="Wilkins M.J."/>
            <person name="Karaoz U."/>
            <person name="Brodie E.L."/>
            <person name="Williams K.H."/>
            <person name="Hubbard S.S."/>
            <person name="Banfield J.F."/>
        </authorList>
    </citation>
    <scope>NUCLEOTIDE SEQUENCE [LARGE SCALE GENOMIC DNA]</scope>
</reference>